<dbReference type="WBParaSite" id="Pan_g6429.t1">
    <property type="protein sequence ID" value="Pan_g6429.t1"/>
    <property type="gene ID" value="Pan_g6429"/>
</dbReference>
<sequence>MLCLSGGRYQIELLPGHNLDAMIDSLKPTEVQSRPGSAWSTDANGDSGFLGSERSNFSSRPSSAMSTRSASSEVCPLRSMKPTSKPMFTSPEEVIAIYDKVRRDREAHRSEFHNYVWKKSAELDAMKRAEIAAIEAKY</sequence>
<name>A0A7E4W5S0_PANRE</name>
<evidence type="ECO:0000313" key="3">
    <source>
        <dbReference type="WBParaSite" id="Pan_g6429.t1"/>
    </source>
</evidence>
<proteinExistence type="predicted"/>
<reference evidence="2" key="1">
    <citation type="journal article" date="2013" name="Genetics">
        <title>The draft genome and transcriptome of Panagrellus redivivus are shaped by the harsh demands of a free-living lifestyle.</title>
        <authorList>
            <person name="Srinivasan J."/>
            <person name="Dillman A.R."/>
            <person name="Macchietto M.G."/>
            <person name="Heikkinen L."/>
            <person name="Lakso M."/>
            <person name="Fracchia K.M."/>
            <person name="Antoshechkin I."/>
            <person name="Mortazavi A."/>
            <person name="Wong G."/>
            <person name="Sternberg P.W."/>
        </authorList>
    </citation>
    <scope>NUCLEOTIDE SEQUENCE [LARGE SCALE GENOMIC DNA]</scope>
    <source>
        <strain evidence="2">MT8872</strain>
    </source>
</reference>
<keyword evidence="2" id="KW-1185">Reference proteome</keyword>
<accession>A0A7E4W5S0</accession>
<feature type="compositionally biased region" description="Low complexity" evidence="1">
    <location>
        <begin position="52"/>
        <end position="72"/>
    </location>
</feature>
<dbReference type="AlphaFoldDB" id="A0A7E4W5S0"/>
<feature type="region of interest" description="Disordered" evidence="1">
    <location>
        <begin position="31"/>
        <end position="87"/>
    </location>
</feature>
<evidence type="ECO:0000256" key="1">
    <source>
        <dbReference type="SAM" id="MobiDB-lite"/>
    </source>
</evidence>
<reference evidence="3" key="2">
    <citation type="submission" date="2020-10" db="UniProtKB">
        <authorList>
            <consortium name="WormBaseParasite"/>
        </authorList>
    </citation>
    <scope>IDENTIFICATION</scope>
</reference>
<organism evidence="2 3">
    <name type="scientific">Panagrellus redivivus</name>
    <name type="common">Microworm</name>
    <dbReference type="NCBI Taxonomy" id="6233"/>
    <lineage>
        <taxon>Eukaryota</taxon>
        <taxon>Metazoa</taxon>
        <taxon>Ecdysozoa</taxon>
        <taxon>Nematoda</taxon>
        <taxon>Chromadorea</taxon>
        <taxon>Rhabditida</taxon>
        <taxon>Tylenchina</taxon>
        <taxon>Panagrolaimomorpha</taxon>
        <taxon>Panagrolaimoidea</taxon>
        <taxon>Panagrolaimidae</taxon>
        <taxon>Panagrellus</taxon>
    </lineage>
</organism>
<protein>
    <submittedName>
        <fullName evidence="3">Remorin_C domain-containing protein</fullName>
    </submittedName>
</protein>
<dbReference type="Proteomes" id="UP000492821">
    <property type="component" value="Unassembled WGS sequence"/>
</dbReference>
<feature type="compositionally biased region" description="Polar residues" evidence="1">
    <location>
        <begin position="31"/>
        <end position="44"/>
    </location>
</feature>
<evidence type="ECO:0000313" key="2">
    <source>
        <dbReference type="Proteomes" id="UP000492821"/>
    </source>
</evidence>